<dbReference type="PANTHER" id="PTHR43476:SF4">
    <property type="entry name" value="BLR0106 PROTEIN"/>
    <property type="match status" value="1"/>
</dbReference>
<evidence type="ECO:0000259" key="3">
    <source>
        <dbReference type="Pfam" id="PF01494"/>
    </source>
</evidence>
<sequence length="402" mass="44374">MKIAIVGGGPSGLYLAILVKKRKPSWQVSVIEQNVADSTFGFGVVLADSGLARIQAADAEIYEKLVAKMTFTCCQTINLKEQPIDINHPAKGGAIARIDLLHVLQETAAKVGVDVRFGQRINHPRELAALGLGDADVIVGADGVNSVVRAAHEEAFGTTKTFLTNHFAWFGTRKVFEKSALVFRQYQGGSFVAHYYPYCATGSTFVTECDHATWLKLGMEAMSDDERQQLFEKIFAPELAGEKLISNNSNWRQFPVTRSSNWTAGKHVLIGDAQTSAHFSIGSGTRIAMEDSIALAEALTEAAPAGSIEPSALQRLANFVQRRGPEKDKLLTASRKSYLWYENISEWMQRYTPFEFIHAFMTRTGRMGNERLAQQYPELFAQFEEAGVLKKAARHEESGHPA</sequence>
<dbReference type="Proteomes" id="UP001596270">
    <property type="component" value="Unassembled WGS sequence"/>
</dbReference>
<dbReference type="RefSeq" id="WP_371438770.1">
    <property type="nucleotide sequence ID" value="NZ_JBHSRS010000084.1"/>
</dbReference>
<reference evidence="5" key="1">
    <citation type="journal article" date="2019" name="Int. J. Syst. Evol. Microbiol.">
        <title>The Global Catalogue of Microorganisms (GCM) 10K type strain sequencing project: providing services to taxonomists for standard genome sequencing and annotation.</title>
        <authorList>
            <consortium name="The Broad Institute Genomics Platform"/>
            <consortium name="The Broad Institute Genome Sequencing Center for Infectious Disease"/>
            <person name="Wu L."/>
            <person name="Ma J."/>
        </authorList>
    </citation>
    <scope>NUCLEOTIDE SEQUENCE [LARGE SCALE GENOMIC DNA]</scope>
    <source>
        <strain evidence="5">CCUG 39402</strain>
    </source>
</reference>
<evidence type="ECO:0000313" key="5">
    <source>
        <dbReference type="Proteomes" id="UP001596270"/>
    </source>
</evidence>
<dbReference type="InterPro" id="IPR050631">
    <property type="entry name" value="PheA/TfdB_FAD_monoxygenase"/>
</dbReference>
<dbReference type="Pfam" id="PF01494">
    <property type="entry name" value="FAD_binding_3"/>
    <property type="match status" value="1"/>
</dbReference>
<keyword evidence="2" id="KW-0520">NAD</keyword>
<keyword evidence="4" id="KW-0503">Monooxygenase</keyword>
<organism evidence="4 5">
    <name type="scientific">Polaromonas aquatica</name>
    <dbReference type="NCBI Taxonomy" id="332657"/>
    <lineage>
        <taxon>Bacteria</taxon>
        <taxon>Pseudomonadati</taxon>
        <taxon>Pseudomonadota</taxon>
        <taxon>Betaproteobacteria</taxon>
        <taxon>Burkholderiales</taxon>
        <taxon>Comamonadaceae</taxon>
        <taxon>Polaromonas</taxon>
    </lineage>
</organism>
<dbReference type="InterPro" id="IPR002938">
    <property type="entry name" value="FAD-bd"/>
</dbReference>
<name>A0ABW1U6A4_9BURK</name>
<dbReference type="GO" id="GO:0004497">
    <property type="term" value="F:monooxygenase activity"/>
    <property type="evidence" value="ECO:0007669"/>
    <property type="project" value="UniProtKB-KW"/>
</dbReference>
<dbReference type="SUPFAM" id="SSF51905">
    <property type="entry name" value="FAD/NAD(P)-binding domain"/>
    <property type="match status" value="1"/>
</dbReference>
<dbReference type="PRINTS" id="PR00420">
    <property type="entry name" value="RNGMNOXGNASE"/>
</dbReference>
<accession>A0ABW1U6A4</accession>
<evidence type="ECO:0000256" key="1">
    <source>
        <dbReference type="ARBA" id="ARBA00023002"/>
    </source>
</evidence>
<dbReference type="Gene3D" id="3.30.9.20">
    <property type="match status" value="1"/>
</dbReference>
<evidence type="ECO:0000313" key="4">
    <source>
        <dbReference type="EMBL" id="MFC6284513.1"/>
    </source>
</evidence>
<dbReference type="EMBL" id="JBHSRS010000084">
    <property type="protein sequence ID" value="MFC6284513.1"/>
    <property type="molecule type" value="Genomic_DNA"/>
</dbReference>
<keyword evidence="1" id="KW-0560">Oxidoreductase</keyword>
<feature type="domain" description="FAD-binding" evidence="3">
    <location>
        <begin position="2"/>
        <end position="302"/>
    </location>
</feature>
<comment type="caution">
    <text evidence="4">The sequence shown here is derived from an EMBL/GenBank/DDBJ whole genome shotgun (WGS) entry which is preliminary data.</text>
</comment>
<proteinExistence type="predicted"/>
<dbReference type="PANTHER" id="PTHR43476">
    <property type="entry name" value="3-(3-HYDROXY-PHENYL)PROPIONATE/3-HYDROXYCINNAMIC ACID HYDROXYLASE"/>
    <property type="match status" value="1"/>
</dbReference>
<evidence type="ECO:0000256" key="2">
    <source>
        <dbReference type="ARBA" id="ARBA00023027"/>
    </source>
</evidence>
<dbReference type="InterPro" id="IPR036188">
    <property type="entry name" value="FAD/NAD-bd_sf"/>
</dbReference>
<dbReference type="Gene3D" id="3.50.50.60">
    <property type="entry name" value="FAD/NAD(P)-binding domain"/>
    <property type="match status" value="1"/>
</dbReference>
<gene>
    <name evidence="4" type="ORF">ACFQND_25085</name>
</gene>
<protein>
    <submittedName>
        <fullName evidence="4">FAD-dependent monooxygenase</fullName>
    </submittedName>
</protein>
<keyword evidence="5" id="KW-1185">Reference proteome</keyword>